<dbReference type="AlphaFoldDB" id="A0AAV8R0A8"/>
<evidence type="ECO:0000313" key="3">
    <source>
        <dbReference type="Proteomes" id="UP001222027"/>
    </source>
</evidence>
<feature type="compositionally biased region" description="Basic and acidic residues" evidence="1">
    <location>
        <begin position="103"/>
        <end position="118"/>
    </location>
</feature>
<organism evidence="2 3">
    <name type="scientific">Ensete ventricosum</name>
    <name type="common">Abyssinian banana</name>
    <name type="synonym">Musa ensete</name>
    <dbReference type="NCBI Taxonomy" id="4639"/>
    <lineage>
        <taxon>Eukaryota</taxon>
        <taxon>Viridiplantae</taxon>
        <taxon>Streptophyta</taxon>
        <taxon>Embryophyta</taxon>
        <taxon>Tracheophyta</taxon>
        <taxon>Spermatophyta</taxon>
        <taxon>Magnoliopsida</taxon>
        <taxon>Liliopsida</taxon>
        <taxon>Zingiberales</taxon>
        <taxon>Musaceae</taxon>
        <taxon>Ensete</taxon>
    </lineage>
</organism>
<feature type="compositionally biased region" description="Basic and acidic residues" evidence="1">
    <location>
        <begin position="24"/>
        <end position="34"/>
    </location>
</feature>
<evidence type="ECO:0000256" key="1">
    <source>
        <dbReference type="SAM" id="MobiDB-lite"/>
    </source>
</evidence>
<reference evidence="2 3" key="1">
    <citation type="submission" date="2022-12" db="EMBL/GenBank/DDBJ databases">
        <title>Chromosome-scale assembly of the Ensete ventricosum genome.</title>
        <authorList>
            <person name="Dussert Y."/>
            <person name="Stocks J."/>
            <person name="Wendawek A."/>
            <person name="Woldeyes F."/>
            <person name="Nichols R.A."/>
            <person name="Borrell J.S."/>
        </authorList>
    </citation>
    <scope>NUCLEOTIDE SEQUENCE [LARGE SCALE GENOMIC DNA]</scope>
    <source>
        <strain evidence="3">cv. Maze</strain>
        <tissue evidence="2">Seeds</tissue>
    </source>
</reference>
<comment type="caution">
    <text evidence="2">The sequence shown here is derived from an EMBL/GenBank/DDBJ whole genome shotgun (WGS) entry which is preliminary data.</text>
</comment>
<protein>
    <submittedName>
        <fullName evidence="2">Uncharacterized protein</fullName>
    </submittedName>
</protein>
<dbReference type="PANTHER" id="PTHR35704">
    <property type="entry name" value="OS02G0254600 PROTEIN"/>
    <property type="match status" value="1"/>
</dbReference>
<dbReference type="PANTHER" id="PTHR35704:SF1">
    <property type="entry name" value="OS02G0254600 PROTEIN"/>
    <property type="match status" value="1"/>
</dbReference>
<gene>
    <name evidence="2" type="ORF">OPV22_019183</name>
</gene>
<feature type="region of interest" description="Disordered" evidence="1">
    <location>
        <begin position="1"/>
        <end position="61"/>
    </location>
</feature>
<accession>A0AAV8R0A8</accession>
<name>A0AAV8R0A8_ENSVE</name>
<sequence>MGNCFTHESRRNASGSPCAVAPRARVDEEPEKGRPPQAAEAPNQREKAIPHPKRSVRFADDDGKKDVVRVKMMLTKKEAARLLAMLAGGDEGALEHMLCEVGGEKGCSRSPTRSDRGCWRPALESIPEN</sequence>
<evidence type="ECO:0000313" key="2">
    <source>
        <dbReference type="EMBL" id="KAJ8486698.1"/>
    </source>
</evidence>
<dbReference type="Proteomes" id="UP001222027">
    <property type="component" value="Unassembled WGS sequence"/>
</dbReference>
<dbReference type="EMBL" id="JAQQAF010000005">
    <property type="protein sequence ID" value="KAJ8486698.1"/>
    <property type="molecule type" value="Genomic_DNA"/>
</dbReference>
<proteinExistence type="predicted"/>
<keyword evidence="3" id="KW-1185">Reference proteome</keyword>
<feature type="region of interest" description="Disordered" evidence="1">
    <location>
        <begin position="103"/>
        <end position="129"/>
    </location>
</feature>